<evidence type="ECO:0000313" key="2">
    <source>
        <dbReference type="EMBL" id="KAJ7220857.1"/>
    </source>
</evidence>
<reference evidence="2" key="1">
    <citation type="submission" date="2023-03" db="EMBL/GenBank/DDBJ databases">
        <title>Massive genome expansion in bonnet fungi (Mycena s.s.) driven by repeated elements and novel gene families across ecological guilds.</title>
        <authorList>
            <consortium name="Lawrence Berkeley National Laboratory"/>
            <person name="Harder C.B."/>
            <person name="Miyauchi S."/>
            <person name="Viragh M."/>
            <person name="Kuo A."/>
            <person name="Thoen E."/>
            <person name="Andreopoulos B."/>
            <person name="Lu D."/>
            <person name="Skrede I."/>
            <person name="Drula E."/>
            <person name="Henrissat B."/>
            <person name="Morin E."/>
            <person name="Kohler A."/>
            <person name="Barry K."/>
            <person name="LaButti K."/>
            <person name="Morin E."/>
            <person name="Salamov A."/>
            <person name="Lipzen A."/>
            <person name="Mereny Z."/>
            <person name="Hegedus B."/>
            <person name="Baldrian P."/>
            <person name="Stursova M."/>
            <person name="Weitz H."/>
            <person name="Taylor A."/>
            <person name="Grigoriev I.V."/>
            <person name="Nagy L.G."/>
            <person name="Martin F."/>
            <person name="Kauserud H."/>
        </authorList>
    </citation>
    <scope>NUCLEOTIDE SEQUENCE</scope>
    <source>
        <strain evidence="2">9144</strain>
    </source>
</reference>
<name>A0AAD6YJ25_9AGAR</name>
<sequence>MRAARATCLAAAARIVAGTGAVSILDGVQNSDPMLGPVYAAAAGVYLTELSSRSAQQGNWSPREARELETRLGNLMSTMASLAAYSPLIEKCFIDMREAYSAMAG</sequence>
<proteinExistence type="predicted"/>
<feature type="non-terminal residue" evidence="2">
    <location>
        <position position="105"/>
    </location>
</feature>
<gene>
    <name evidence="2" type="ORF">GGX14DRAFT_432290</name>
</gene>
<dbReference type="Proteomes" id="UP001219525">
    <property type="component" value="Unassembled WGS sequence"/>
</dbReference>
<keyword evidence="3" id="KW-1185">Reference proteome</keyword>
<feature type="signal peptide" evidence="1">
    <location>
        <begin position="1"/>
        <end position="21"/>
    </location>
</feature>
<accession>A0AAD6YJ25</accession>
<dbReference type="EMBL" id="JARJCW010000009">
    <property type="protein sequence ID" value="KAJ7220857.1"/>
    <property type="molecule type" value="Genomic_DNA"/>
</dbReference>
<evidence type="ECO:0000313" key="3">
    <source>
        <dbReference type="Proteomes" id="UP001219525"/>
    </source>
</evidence>
<organism evidence="2 3">
    <name type="scientific">Mycena pura</name>
    <dbReference type="NCBI Taxonomy" id="153505"/>
    <lineage>
        <taxon>Eukaryota</taxon>
        <taxon>Fungi</taxon>
        <taxon>Dikarya</taxon>
        <taxon>Basidiomycota</taxon>
        <taxon>Agaricomycotina</taxon>
        <taxon>Agaricomycetes</taxon>
        <taxon>Agaricomycetidae</taxon>
        <taxon>Agaricales</taxon>
        <taxon>Marasmiineae</taxon>
        <taxon>Mycenaceae</taxon>
        <taxon>Mycena</taxon>
    </lineage>
</organism>
<keyword evidence="1" id="KW-0732">Signal</keyword>
<feature type="chain" id="PRO_5042058075" evidence="1">
    <location>
        <begin position="22"/>
        <end position="105"/>
    </location>
</feature>
<protein>
    <submittedName>
        <fullName evidence="2">Uncharacterized protein</fullName>
    </submittedName>
</protein>
<comment type="caution">
    <text evidence="2">The sequence shown here is derived from an EMBL/GenBank/DDBJ whole genome shotgun (WGS) entry which is preliminary data.</text>
</comment>
<evidence type="ECO:0000256" key="1">
    <source>
        <dbReference type="SAM" id="SignalP"/>
    </source>
</evidence>
<dbReference type="AlphaFoldDB" id="A0AAD6YJ25"/>